<keyword evidence="1" id="KW-0732">Signal</keyword>
<sequence>MKSKMIVGPMLVGGFIAAAATAAIAGDSVILNGRKYTCTNTCSVTTTSTGYRVTDCCGGRVSMTIEPTLPPE</sequence>
<dbReference type="STRING" id="84531.LA76x_1668"/>
<evidence type="ECO:0008006" key="4">
    <source>
        <dbReference type="Google" id="ProtNLM"/>
    </source>
</evidence>
<feature type="chain" id="PRO_5009798018" description="Secreted protein" evidence="1">
    <location>
        <begin position="26"/>
        <end position="72"/>
    </location>
</feature>
<organism evidence="2 3">
    <name type="scientific">Lysobacter antibioticus</name>
    <dbReference type="NCBI Taxonomy" id="84531"/>
    <lineage>
        <taxon>Bacteria</taxon>
        <taxon>Pseudomonadati</taxon>
        <taxon>Pseudomonadota</taxon>
        <taxon>Gammaproteobacteria</taxon>
        <taxon>Lysobacterales</taxon>
        <taxon>Lysobacteraceae</taxon>
        <taxon>Lysobacter</taxon>
    </lineage>
</organism>
<dbReference type="EMBL" id="CP011129">
    <property type="protein sequence ID" value="ALN79824.1"/>
    <property type="molecule type" value="Genomic_DNA"/>
</dbReference>
<keyword evidence="3" id="KW-1185">Reference proteome</keyword>
<reference evidence="2 3" key="1">
    <citation type="journal article" date="2015" name="BMC Genomics">
        <title>Comparative genomics and metabolic profiling of the genus Lysobacter.</title>
        <authorList>
            <person name="de Bruijn I."/>
            <person name="Cheng X."/>
            <person name="de Jager V."/>
            <person name="Exposito R.G."/>
            <person name="Watrous J."/>
            <person name="Patel N."/>
            <person name="Postma J."/>
            <person name="Dorrestein P.C."/>
            <person name="Kobayashi D."/>
            <person name="Raaijmakers J.M."/>
        </authorList>
    </citation>
    <scope>NUCLEOTIDE SEQUENCE [LARGE SCALE GENOMIC DNA]</scope>
    <source>
        <strain evidence="2 3">76</strain>
    </source>
</reference>
<dbReference type="KEGG" id="laq:GLA29479_599"/>
<proteinExistence type="predicted"/>
<evidence type="ECO:0000313" key="3">
    <source>
        <dbReference type="Proteomes" id="UP000060787"/>
    </source>
</evidence>
<name>A0A0S2DSX9_LYSAN</name>
<dbReference type="KEGG" id="lab:LA76x_1668"/>
<evidence type="ECO:0000256" key="1">
    <source>
        <dbReference type="SAM" id="SignalP"/>
    </source>
</evidence>
<dbReference type="PATRIC" id="fig|84531.7.peg.594"/>
<gene>
    <name evidence="2" type="ORF">LA76x_1668</name>
</gene>
<dbReference type="Proteomes" id="UP000060787">
    <property type="component" value="Chromosome"/>
</dbReference>
<feature type="signal peptide" evidence="1">
    <location>
        <begin position="1"/>
        <end position="25"/>
    </location>
</feature>
<accession>A0A0S2DSX9</accession>
<dbReference type="AlphaFoldDB" id="A0A0S2DSX9"/>
<protein>
    <recommendedName>
        <fullName evidence="4">Secreted protein</fullName>
    </recommendedName>
</protein>
<dbReference type="RefSeq" id="WP_144436320.1">
    <property type="nucleotide sequence ID" value="NZ_CP011129.1"/>
</dbReference>
<evidence type="ECO:0000313" key="2">
    <source>
        <dbReference type="EMBL" id="ALN79824.1"/>
    </source>
</evidence>